<dbReference type="EMBL" id="WUFT01000024">
    <property type="protein sequence ID" value="NEJ74228.1"/>
    <property type="molecule type" value="Genomic_DNA"/>
</dbReference>
<reference evidence="2 3" key="1">
    <citation type="submission" date="2019-12" db="EMBL/GenBank/DDBJ databases">
        <title>Rhizobium genotypes associated with high levels of biological nitrogen fixation by grain legumes in a temperate-maritime cropping system.</title>
        <authorList>
            <person name="Maluk M."/>
            <person name="Francesc Ferrando Molina F."/>
            <person name="Lopez Del Egido L."/>
            <person name="Lafos M."/>
            <person name="Langarica-Fuentes A."/>
            <person name="Gebre Yohannes G."/>
            <person name="Young M.W."/>
            <person name="Martin P."/>
            <person name="Gantlett R."/>
            <person name="Kenicer G."/>
            <person name="Hawes C."/>
            <person name="Begg G.S."/>
            <person name="Quilliam R.S."/>
            <person name="Squire G.R."/>
            <person name="Poole P.S."/>
            <person name="Young P.W."/>
            <person name="Iannetta P.M."/>
            <person name="James E.K."/>
        </authorList>
    </citation>
    <scope>NUCLEOTIDE SEQUENCE [LARGE SCALE GENOMIC DNA]</scope>
    <source>
        <strain evidence="2 3">JHI366</strain>
    </source>
</reference>
<gene>
    <name evidence="2" type="ORF">GR197_27430</name>
</gene>
<dbReference type="AlphaFoldDB" id="A0A7K3UN12"/>
<accession>A0A7K3UN12</accession>
<dbReference type="Proteomes" id="UP000471753">
    <property type="component" value="Unassembled WGS sequence"/>
</dbReference>
<organism evidence="2 3">
    <name type="scientific">Rhizobium phaseoli</name>
    <dbReference type="NCBI Taxonomy" id="396"/>
    <lineage>
        <taxon>Bacteria</taxon>
        <taxon>Pseudomonadati</taxon>
        <taxon>Pseudomonadota</taxon>
        <taxon>Alphaproteobacteria</taxon>
        <taxon>Hyphomicrobiales</taxon>
        <taxon>Rhizobiaceae</taxon>
        <taxon>Rhizobium/Agrobacterium group</taxon>
        <taxon>Rhizobium</taxon>
    </lineage>
</organism>
<sequence length="119" mass="13139">MPLNRLVIYAANVEDTARFYEKHFDFKATGLPDDRIVELVAQDGGANIMLHQAAKGQRSGQSIVKLVFDVEDVEAFCMRCAENGLEFGAVHKADGYVFANAKDPCQNPISVSSRAFRKS</sequence>
<comment type="caution">
    <text evidence="2">The sequence shown here is derived from an EMBL/GenBank/DDBJ whole genome shotgun (WGS) entry which is preliminary data.</text>
</comment>
<dbReference type="PROSITE" id="PS51819">
    <property type="entry name" value="VOC"/>
    <property type="match status" value="1"/>
</dbReference>
<dbReference type="RefSeq" id="WP_164015336.1">
    <property type="nucleotide sequence ID" value="NZ_WUFT01000024.1"/>
</dbReference>
<name>A0A7K3UN12_9HYPH</name>
<dbReference type="CDD" id="cd06587">
    <property type="entry name" value="VOC"/>
    <property type="match status" value="1"/>
</dbReference>
<dbReference type="Gene3D" id="3.10.180.10">
    <property type="entry name" value="2,3-Dihydroxybiphenyl 1,2-Dioxygenase, domain 1"/>
    <property type="match status" value="1"/>
</dbReference>
<evidence type="ECO:0000313" key="2">
    <source>
        <dbReference type="EMBL" id="NEJ74228.1"/>
    </source>
</evidence>
<evidence type="ECO:0000313" key="3">
    <source>
        <dbReference type="Proteomes" id="UP000471753"/>
    </source>
</evidence>
<dbReference type="InterPro" id="IPR029068">
    <property type="entry name" value="Glyas_Bleomycin-R_OHBP_Dase"/>
</dbReference>
<evidence type="ECO:0000259" key="1">
    <source>
        <dbReference type="PROSITE" id="PS51819"/>
    </source>
</evidence>
<dbReference type="InterPro" id="IPR004360">
    <property type="entry name" value="Glyas_Fos-R_dOase_dom"/>
</dbReference>
<feature type="domain" description="VOC" evidence="1">
    <location>
        <begin position="2"/>
        <end position="114"/>
    </location>
</feature>
<proteinExistence type="predicted"/>
<dbReference type="SUPFAM" id="SSF54593">
    <property type="entry name" value="Glyoxalase/Bleomycin resistance protein/Dihydroxybiphenyl dioxygenase"/>
    <property type="match status" value="1"/>
</dbReference>
<protein>
    <submittedName>
        <fullName evidence="2">VOC family protein</fullName>
    </submittedName>
</protein>
<dbReference type="Pfam" id="PF00903">
    <property type="entry name" value="Glyoxalase"/>
    <property type="match status" value="1"/>
</dbReference>
<dbReference type="InterPro" id="IPR037523">
    <property type="entry name" value="VOC_core"/>
</dbReference>